<dbReference type="Gene3D" id="1.10.10.10">
    <property type="entry name" value="Winged helix-like DNA-binding domain superfamily/Winged helix DNA-binding domain"/>
    <property type="match status" value="1"/>
</dbReference>
<dbReference type="PANTHER" id="PTHR43133:SF61">
    <property type="entry name" value="ECF RNA POLYMERASE SIGMA FACTOR SIGC"/>
    <property type="match status" value="1"/>
</dbReference>
<dbReference type="CDD" id="cd06171">
    <property type="entry name" value="Sigma70_r4"/>
    <property type="match status" value="1"/>
</dbReference>
<evidence type="ECO:0000313" key="10">
    <source>
        <dbReference type="Proteomes" id="UP000292373"/>
    </source>
</evidence>
<sequence>MLTSPRTALDAEVTRLALAAGLGDRVALGEFIARTQADVWRFLAHLTDADTADDLAQETYLRALDALPGFRGEAPARSWLLTIARRAAADRVRYGVARPAVPCPPGDCGSDAVRDDTQRVEIAAMLAWLDADRREALVLTQVFGYSYAEAATIAGVAVGTIRSRVARARADLLARWSDAAAELDALRLAG</sequence>
<name>A0A4Q9KFR4_9ACTN</name>
<dbReference type="InterPro" id="IPR039425">
    <property type="entry name" value="RNA_pol_sigma-70-like"/>
</dbReference>
<feature type="domain" description="RNA polymerase sigma factor 70 region 4 type 2" evidence="8">
    <location>
        <begin position="120"/>
        <end position="172"/>
    </location>
</feature>
<dbReference type="InterPro" id="IPR013325">
    <property type="entry name" value="RNA_pol_sigma_r2"/>
</dbReference>
<proteinExistence type="inferred from homology"/>
<dbReference type="Pfam" id="PF04542">
    <property type="entry name" value="Sigma70_r2"/>
    <property type="match status" value="1"/>
</dbReference>
<dbReference type="InterPro" id="IPR000838">
    <property type="entry name" value="RNA_pol_sigma70_ECF_CS"/>
</dbReference>
<dbReference type="GO" id="GO:0006950">
    <property type="term" value="P:response to stress"/>
    <property type="evidence" value="ECO:0007669"/>
    <property type="project" value="UniProtKB-ARBA"/>
</dbReference>
<dbReference type="PANTHER" id="PTHR43133">
    <property type="entry name" value="RNA POLYMERASE ECF-TYPE SIGMA FACTO"/>
    <property type="match status" value="1"/>
</dbReference>
<evidence type="ECO:0000259" key="7">
    <source>
        <dbReference type="Pfam" id="PF04542"/>
    </source>
</evidence>
<feature type="domain" description="RNA polymerase sigma-70 region 2" evidence="7">
    <location>
        <begin position="32"/>
        <end position="93"/>
    </location>
</feature>
<dbReference type="EMBL" id="SDMQ01000002">
    <property type="protein sequence ID" value="TBT87259.1"/>
    <property type="molecule type" value="Genomic_DNA"/>
</dbReference>
<keyword evidence="2 6" id="KW-0805">Transcription regulation</keyword>
<protein>
    <recommendedName>
        <fullName evidence="6">RNA polymerase sigma factor</fullName>
    </recommendedName>
</protein>
<comment type="similarity">
    <text evidence="1 6">Belongs to the sigma-70 factor family. ECF subfamily.</text>
</comment>
<evidence type="ECO:0000256" key="6">
    <source>
        <dbReference type="RuleBase" id="RU000716"/>
    </source>
</evidence>
<keyword evidence="4 6" id="KW-0238">DNA-binding</keyword>
<keyword evidence="10" id="KW-1185">Reference proteome</keyword>
<dbReference type="PROSITE" id="PS01063">
    <property type="entry name" value="SIGMA70_ECF"/>
    <property type="match status" value="1"/>
</dbReference>
<evidence type="ECO:0000256" key="2">
    <source>
        <dbReference type="ARBA" id="ARBA00023015"/>
    </source>
</evidence>
<organism evidence="9 10">
    <name type="scientific">Propioniciclava sinopodophylli</name>
    <dbReference type="NCBI Taxonomy" id="1837344"/>
    <lineage>
        <taxon>Bacteria</taxon>
        <taxon>Bacillati</taxon>
        <taxon>Actinomycetota</taxon>
        <taxon>Actinomycetes</taxon>
        <taxon>Propionibacteriales</taxon>
        <taxon>Propionibacteriaceae</taxon>
        <taxon>Propioniciclava</taxon>
    </lineage>
</organism>
<dbReference type="Proteomes" id="UP000292373">
    <property type="component" value="Unassembled WGS sequence"/>
</dbReference>
<keyword evidence="3 6" id="KW-0731">Sigma factor</keyword>
<dbReference type="Gene3D" id="1.10.1740.10">
    <property type="match status" value="1"/>
</dbReference>
<evidence type="ECO:0000256" key="5">
    <source>
        <dbReference type="ARBA" id="ARBA00023163"/>
    </source>
</evidence>
<accession>A0A4Q9KFR4</accession>
<keyword evidence="5 6" id="KW-0804">Transcription</keyword>
<evidence type="ECO:0000256" key="1">
    <source>
        <dbReference type="ARBA" id="ARBA00010641"/>
    </source>
</evidence>
<dbReference type="InterPro" id="IPR036388">
    <property type="entry name" value="WH-like_DNA-bd_sf"/>
</dbReference>
<comment type="caution">
    <text evidence="9">The sequence shown here is derived from an EMBL/GenBank/DDBJ whole genome shotgun (WGS) entry which is preliminary data.</text>
</comment>
<dbReference type="SUPFAM" id="SSF88946">
    <property type="entry name" value="Sigma2 domain of RNA polymerase sigma factors"/>
    <property type="match status" value="1"/>
</dbReference>
<dbReference type="SUPFAM" id="SSF88659">
    <property type="entry name" value="Sigma3 and sigma4 domains of RNA polymerase sigma factors"/>
    <property type="match status" value="1"/>
</dbReference>
<dbReference type="GO" id="GO:0003677">
    <property type="term" value="F:DNA binding"/>
    <property type="evidence" value="ECO:0007669"/>
    <property type="project" value="UniProtKB-KW"/>
</dbReference>
<dbReference type="GO" id="GO:0016987">
    <property type="term" value="F:sigma factor activity"/>
    <property type="evidence" value="ECO:0007669"/>
    <property type="project" value="UniProtKB-KW"/>
</dbReference>
<dbReference type="OrthoDB" id="9780326at2"/>
<dbReference type="NCBIfam" id="TIGR02937">
    <property type="entry name" value="sigma70-ECF"/>
    <property type="match status" value="1"/>
</dbReference>
<dbReference type="InterPro" id="IPR007627">
    <property type="entry name" value="RNA_pol_sigma70_r2"/>
</dbReference>
<reference evidence="9 10" key="1">
    <citation type="submission" date="2019-01" db="EMBL/GenBank/DDBJ databases">
        <title>Lactibacter flavus gen. nov., sp. nov., a novel bacterium of the family Propionibacteriaceae isolated from raw milk and dairy products.</title>
        <authorList>
            <person name="Huptas C."/>
            <person name="Wenning M."/>
            <person name="Breitenwieser F."/>
            <person name="Doll E."/>
            <person name="Von Neubeck M."/>
            <person name="Busse H.-J."/>
            <person name="Scherer S."/>
        </authorList>
    </citation>
    <scope>NUCLEOTIDE SEQUENCE [LARGE SCALE GENOMIC DNA]</scope>
    <source>
        <strain evidence="9 10">KCTC 33808</strain>
    </source>
</reference>
<dbReference type="GO" id="GO:0006352">
    <property type="term" value="P:DNA-templated transcription initiation"/>
    <property type="evidence" value="ECO:0007669"/>
    <property type="project" value="InterPro"/>
</dbReference>
<gene>
    <name evidence="9" type="ORF">ET989_02800</name>
</gene>
<dbReference type="InterPro" id="IPR013249">
    <property type="entry name" value="RNA_pol_sigma70_r4_t2"/>
</dbReference>
<dbReference type="InterPro" id="IPR014284">
    <property type="entry name" value="RNA_pol_sigma-70_dom"/>
</dbReference>
<dbReference type="RefSeq" id="WP_131167045.1">
    <property type="nucleotide sequence ID" value="NZ_SDMQ01000002.1"/>
</dbReference>
<evidence type="ECO:0000256" key="3">
    <source>
        <dbReference type="ARBA" id="ARBA00023082"/>
    </source>
</evidence>
<dbReference type="Pfam" id="PF08281">
    <property type="entry name" value="Sigma70_r4_2"/>
    <property type="match status" value="1"/>
</dbReference>
<dbReference type="AlphaFoldDB" id="A0A4Q9KFR4"/>
<evidence type="ECO:0000256" key="4">
    <source>
        <dbReference type="ARBA" id="ARBA00023125"/>
    </source>
</evidence>
<dbReference type="InterPro" id="IPR013324">
    <property type="entry name" value="RNA_pol_sigma_r3/r4-like"/>
</dbReference>
<evidence type="ECO:0000313" key="9">
    <source>
        <dbReference type="EMBL" id="TBT87259.1"/>
    </source>
</evidence>
<evidence type="ECO:0000259" key="8">
    <source>
        <dbReference type="Pfam" id="PF08281"/>
    </source>
</evidence>